<evidence type="ECO:0000256" key="5">
    <source>
        <dbReference type="ARBA" id="ARBA00022989"/>
    </source>
</evidence>
<dbReference type="Proteomes" id="UP000242502">
    <property type="component" value="Unassembled WGS sequence"/>
</dbReference>
<evidence type="ECO:0000256" key="6">
    <source>
        <dbReference type="ARBA" id="ARBA00023136"/>
    </source>
</evidence>
<gene>
    <name evidence="7" type="ORF">AB835_10870</name>
</gene>
<dbReference type="InterPro" id="IPR051539">
    <property type="entry name" value="T4SS-coupling_protein"/>
</dbReference>
<reference evidence="7 8" key="1">
    <citation type="journal article" date="2016" name="Appl. Environ. Microbiol.">
        <title>Lack of Overt Genome Reduction in the Bryostatin-Producing Bryozoan Symbiont "Candidatus Endobugula sertula".</title>
        <authorList>
            <person name="Miller I.J."/>
            <person name="Vanee N."/>
            <person name="Fong S.S."/>
            <person name="Lim-Fong G.E."/>
            <person name="Kwan J.C."/>
        </authorList>
    </citation>
    <scope>NUCLEOTIDE SEQUENCE [LARGE SCALE GENOMIC DNA]</scope>
    <source>
        <strain evidence="7">AB1-4</strain>
    </source>
</reference>
<comment type="caution">
    <text evidence="7">The sequence shown here is derived from an EMBL/GenBank/DDBJ whole genome shotgun (WGS) entry which is preliminary data.</text>
</comment>
<proteinExistence type="inferred from homology"/>
<keyword evidence="4" id="KW-0812">Transmembrane</keyword>
<dbReference type="EMBL" id="MDLC01000041">
    <property type="protein sequence ID" value="ODS23046.1"/>
    <property type="molecule type" value="Genomic_DNA"/>
</dbReference>
<dbReference type="AlphaFoldDB" id="A0A1D2QN88"/>
<evidence type="ECO:0000313" key="8">
    <source>
        <dbReference type="Proteomes" id="UP000242502"/>
    </source>
</evidence>
<dbReference type="STRING" id="62101.AB835_10870"/>
<keyword evidence="6" id="KW-0472">Membrane</keyword>
<dbReference type="CDD" id="cd01127">
    <property type="entry name" value="TrwB_TraG_TraD_VirD4"/>
    <property type="match status" value="1"/>
</dbReference>
<sequence length="538" mass="59967">MQIDDQFHTLYPHGSSHLGTEAHARQLSQGKGCIAKMGETIIRFRAEEPTIIFGGAGSGKMANIGGYTLAHPSIDSVFMLDMGAQYMSTSWHYQLKAGRTAYAINPEGAGAYPDINHPVHLWGVLKNDTYLFDNAKRIAAMALIEIKGDNSWVYTGAMRWLTRLLISLVCLEGRVTPMRLWALLNRMDSDDEFLKEWGRQTEELPYDVYSCMVEIYSKKHTSEKEYGAIMGKLKDDLDWLSSPAIAESISGEEDYLAYLADPSKKVAVYYALKGGSGKHMKSLTRMVVGIAMLHCIRAGLGARPLFYLEEAATCGKAEFIKQAVSECRKYFHTILVYQSRGQLEGIFGKGGKTEILESCGQHIYLGGGIRDVVSAKEIAEALGKATIYVNDPMKQAEQASKALIAMQHATWEGGNPIVAAETYDFHMSQSRQQQQAGRYLIDPAELMRLKQQVLILTPSLGLPPLLADKLPPYWENPMMAGRFAPDPLFPPLNRVTIRKANGRTAKRRVIRKKVPRHLAHLPNHSAGYIAYVDGYKTW</sequence>
<evidence type="ECO:0000313" key="7">
    <source>
        <dbReference type="EMBL" id="ODS23046.1"/>
    </source>
</evidence>
<comment type="similarity">
    <text evidence="2">Belongs to the VirD4/TraG family.</text>
</comment>
<dbReference type="Gene3D" id="3.40.50.300">
    <property type="entry name" value="P-loop containing nucleotide triphosphate hydrolases"/>
    <property type="match status" value="1"/>
</dbReference>
<evidence type="ECO:0000256" key="3">
    <source>
        <dbReference type="ARBA" id="ARBA00022475"/>
    </source>
</evidence>
<evidence type="ECO:0000256" key="1">
    <source>
        <dbReference type="ARBA" id="ARBA00004651"/>
    </source>
</evidence>
<evidence type="ECO:0000256" key="2">
    <source>
        <dbReference type="ARBA" id="ARBA00008806"/>
    </source>
</evidence>
<evidence type="ECO:0008006" key="9">
    <source>
        <dbReference type="Google" id="ProtNLM"/>
    </source>
</evidence>
<keyword evidence="5" id="KW-1133">Transmembrane helix</keyword>
<organism evidence="7 8">
    <name type="scientific">Candidatus Endobugula sertula</name>
    <name type="common">Bugula neritina bacterial symbiont</name>
    <dbReference type="NCBI Taxonomy" id="62101"/>
    <lineage>
        <taxon>Bacteria</taxon>
        <taxon>Pseudomonadati</taxon>
        <taxon>Pseudomonadota</taxon>
        <taxon>Gammaproteobacteria</taxon>
        <taxon>Cellvibrionales</taxon>
        <taxon>Cellvibrionaceae</taxon>
        <taxon>Candidatus Endobugula</taxon>
    </lineage>
</organism>
<name>A0A1D2QN88_9GAMM</name>
<dbReference type="InterPro" id="IPR027417">
    <property type="entry name" value="P-loop_NTPase"/>
</dbReference>
<keyword evidence="3" id="KW-1003">Cell membrane</keyword>
<dbReference type="PANTHER" id="PTHR37937:SF1">
    <property type="entry name" value="CONJUGATIVE TRANSFER: DNA TRANSPORT"/>
    <property type="match status" value="1"/>
</dbReference>
<evidence type="ECO:0000256" key="4">
    <source>
        <dbReference type="ARBA" id="ARBA00022692"/>
    </source>
</evidence>
<accession>A0A1D2QN88</accession>
<dbReference type="PANTHER" id="PTHR37937">
    <property type="entry name" value="CONJUGATIVE TRANSFER: DNA TRANSPORT"/>
    <property type="match status" value="1"/>
</dbReference>
<dbReference type="InterPro" id="IPR003688">
    <property type="entry name" value="TraG/VirD4"/>
</dbReference>
<dbReference type="SUPFAM" id="SSF52540">
    <property type="entry name" value="P-loop containing nucleoside triphosphate hydrolases"/>
    <property type="match status" value="1"/>
</dbReference>
<protein>
    <recommendedName>
        <fullName evidence="9">TraD/TraG TraM recognition site domain-containing protein</fullName>
    </recommendedName>
</protein>
<dbReference type="GO" id="GO:0005886">
    <property type="term" value="C:plasma membrane"/>
    <property type="evidence" value="ECO:0007669"/>
    <property type="project" value="UniProtKB-SubCell"/>
</dbReference>
<comment type="subcellular location">
    <subcellularLocation>
        <location evidence="1">Cell membrane</location>
        <topology evidence="1">Multi-pass membrane protein</topology>
    </subcellularLocation>
</comment>
<dbReference type="Pfam" id="PF02534">
    <property type="entry name" value="T4SS-DNA_transf"/>
    <property type="match status" value="1"/>
</dbReference>